<evidence type="ECO:0000256" key="1">
    <source>
        <dbReference type="SAM" id="Phobius"/>
    </source>
</evidence>
<evidence type="ECO:0000313" key="3">
    <source>
        <dbReference type="Proteomes" id="UP000708208"/>
    </source>
</evidence>
<organism evidence="2 3">
    <name type="scientific">Allacma fusca</name>
    <dbReference type="NCBI Taxonomy" id="39272"/>
    <lineage>
        <taxon>Eukaryota</taxon>
        <taxon>Metazoa</taxon>
        <taxon>Ecdysozoa</taxon>
        <taxon>Arthropoda</taxon>
        <taxon>Hexapoda</taxon>
        <taxon>Collembola</taxon>
        <taxon>Symphypleona</taxon>
        <taxon>Sminthuridae</taxon>
        <taxon>Allacma</taxon>
    </lineage>
</organism>
<keyword evidence="1" id="KW-0472">Membrane</keyword>
<comment type="caution">
    <text evidence="2">The sequence shown here is derived from an EMBL/GenBank/DDBJ whole genome shotgun (WGS) entry which is preliminary data.</text>
</comment>
<protein>
    <submittedName>
        <fullName evidence="2">Uncharacterized protein</fullName>
    </submittedName>
</protein>
<proteinExistence type="predicted"/>
<feature type="transmembrane region" description="Helical" evidence="1">
    <location>
        <begin position="102"/>
        <end position="129"/>
    </location>
</feature>
<evidence type="ECO:0000313" key="2">
    <source>
        <dbReference type="EMBL" id="CAG7730135.1"/>
    </source>
</evidence>
<name>A0A8J2KQE1_9HEXA</name>
<keyword evidence="1" id="KW-0812">Transmembrane</keyword>
<keyword evidence="1" id="KW-1133">Transmembrane helix</keyword>
<keyword evidence="3" id="KW-1185">Reference proteome</keyword>
<feature type="transmembrane region" description="Helical" evidence="1">
    <location>
        <begin position="32"/>
        <end position="50"/>
    </location>
</feature>
<dbReference type="EMBL" id="CAJVCH010189488">
    <property type="protein sequence ID" value="CAG7730135.1"/>
    <property type="molecule type" value="Genomic_DNA"/>
</dbReference>
<dbReference type="Proteomes" id="UP000708208">
    <property type="component" value="Unassembled WGS sequence"/>
</dbReference>
<feature type="transmembrane region" description="Helical" evidence="1">
    <location>
        <begin position="59"/>
        <end position="82"/>
    </location>
</feature>
<accession>A0A8J2KQE1</accession>
<sequence>MQVGKSTKLIVWTTSAIFNVIAKSIGNSVFRVPGILLSVLLSLSLIFLYTRGWTKKTSFLFYASFFPNLVWNSFDFLTVVELWTKPSKGFLSEYVSMNEPLINNFCIHGIAMFDGVVLGAANYMVLYLIHNGIYVKTTC</sequence>
<dbReference type="AlphaFoldDB" id="A0A8J2KQE1"/>
<gene>
    <name evidence="2" type="ORF">AFUS01_LOCUS18803</name>
</gene>
<reference evidence="2" key="1">
    <citation type="submission" date="2021-06" db="EMBL/GenBank/DDBJ databases">
        <authorList>
            <person name="Hodson N. C."/>
            <person name="Mongue J. A."/>
            <person name="Jaron S. K."/>
        </authorList>
    </citation>
    <scope>NUCLEOTIDE SEQUENCE</scope>
</reference>